<evidence type="ECO:0000256" key="6">
    <source>
        <dbReference type="ARBA" id="ARBA00023136"/>
    </source>
</evidence>
<evidence type="ECO:0000313" key="9">
    <source>
        <dbReference type="EMBL" id="OBY63862.1"/>
    </source>
</evidence>
<evidence type="ECO:0000256" key="8">
    <source>
        <dbReference type="SAM" id="SignalP"/>
    </source>
</evidence>
<dbReference type="EMBL" id="LSFL01000035">
    <property type="protein sequence ID" value="OBY63862.1"/>
    <property type="molecule type" value="Genomic_DNA"/>
</dbReference>
<sequence length="248" mass="28281">MSKIFKIVSIVGLILLQFSNLNAQTFNDSKDIKIGNIRSEFPPLEVVIDSVIKKSGMVNFRKSHIGVMESTLASEQIYWTRNFGIQGDVLYGNLSTFATDNDGVSSTAALTTRRQVNYSFGVYLKFPIFDFLNRKNQIKLAELEIDEARSMAEFQKQEIRQTVIRMYQNMLLKRNVLKIRAKSLADAKVNKQMVEKEFRNGVVAVSEYVRINNITSNIEAEYEKALSEFITVKKMLEDMAGFVFGLTN</sequence>
<dbReference type="STRING" id="996801.BW723_01880"/>
<keyword evidence="8" id="KW-0732">Signal</keyword>
<feature type="signal peptide" evidence="8">
    <location>
        <begin position="1"/>
        <end position="23"/>
    </location>
</feature>
<dbReference type="OrthoDB" id="1344356at2"/>
<evidence type="ECO:0008006" key="11">
    <source>
        <dbReference type="Google" id="ProtNLM"/>
    </source>
</evidence>
<feature type="chain" id="PRO_5008615660" description="Transporter" evidence="8">
    <location>
        <begin position="24"/>
        <end position="248"/>
    </location>
</feature>
<gene>
    <name evidence="9" type="ORF">LPB301_13820</name>
</gene>
<evidence type="ECO:0000256" key="1">
    <source>
        <dbReference type="ARBA" id="ARBA00004442"/>
    </source>
</evidence>
<dbReference type="InterPro" id="IPR051906">
    <property type="entry name" value="TolC-like"/>
</dbReference>
<keyword evidence="6" id="KW-0472">Membrane</keyword>
<dbReference type="PANTHER" id="PTHR30026">
    <property type="entry name" value="OUTER MEMBRANE PROTEIN TOLC"/>
    <property type="match status" value="1"/>
</dbReference>
<evidence type="ECO:0000313" key="10">
    <source>
        <dbReference type="Proteomes" id="UP000092612"/>
    </source>
</evidence>
<dbReference type="Proteomes" id="UP000092612">
    <property type="component" value="Unassembled WGS sequence"/>
</dbReference>
<dbReference type="Gene3D" id="1.20.1600.10">
    <property type="entry name" value="Outer membrane efflux proteins (OEP)"/>
    <property type="match status" value="1"/>
</dbReference>
<dbReference type="RefSeq" id="WP_068363104.1">
    <property type="nucleotide sequence ID" value="NZ_CP019337.1"/>
</dbReference>
<dbReference type="GO" id="GO:1990281">
    <property type="term" value="C:efflux pump complex"/>
    <property type="evidence" value="ECO:0007669"/>
    <property type="project" value="TreeGrafter"/>
</dbReference>
<dbReference type="GO" id="GO:0015562">
    <property type="term" value="F:efflux transmembrane transporter activity"/>
    <property type="evidence" value="ECO:0007669"/>
    <property type="project" value="InterPro"/>
</dbReference>
<name>A0A1B8TWA1_9FLAO</name>
<keyword evidence="4" id="KW-1134">Transmembrane beta strand</keyword>
<dbReference type="AlphaFoldDB" id="A0A1B8TWA1"/>
<keyword evidence="5" id="KW-0812">Transmembrane</keyword>
<dbReference type="InterPro" id="IPR003423">
    <property type="entry name" value="OMP_efflux"/>
</dbReference>
<dbReference type="GO" id="GO:0015288">
    <property type="term" value="F:porin activity"/>
    <property type="evidence" value="ECO:0007669"/>
    <property type="project" value="TreeGrafter"/>
</dbReference>
<dbReference type="PANTHER" id="PTHR30026:SF20">
    <property type="entry name" value="OUTER MEMBRANE PROTEIN TOLC"/>
    <property type="match status" value="1"/>
</dbReference>
<comment type="subcellular location">
    <subcellularLocation>
        <location evidence="1">Cell outer membrane</location>
    </subcellularLocation>
</comment>
<dbReference type="SUPFAM" id="SSF56954">
    <property type="entry name" value="Outer membrane efflux proteins (OEP)"/>
    <property type="match status" value="1"/>
</dbReference>
<keyword evidence="3" id="KW-0813">Transport</keyword>
<evidence type="ECO:0000256" key="2">
    <source>
        <dbReference type="ARBA" id="ARBA00007613"/>
    </source>
</evidence>
<reference evidence="10" key="1">
    <citation type="submission" date="2016-02" db="EMBL/GenBank/DDBJ databases">
        <title>Paenibacillus sp. LPB0068, isolated from Crassostrea gigas.</title>
        <authorList>
            <person name="Shin S.-K."/>
            <person name="Yi H."/>
        </authorList>
    </citation>
    <scope>NUCLEOTIDE SEQUENCE [LARGE SCALE GENOMIC DNA]</scope>
    <source>
        <strain evidence="10">KCTC 23969</strain>
    </source>
</reference>
<evidence type="ECO:0000256" key="7">
    <source>
        <dbReference type="ARBA" id="ARBA00023237"/>
    </source>
</evidence>
<dbReference type="Pfam" id="PF02321">
    <property type="entry name" value="OEP"/>
    <property type="match status" value="1"/>
</dbReference>
<keyword evidence="10" id="KW-1185">Reference proteome</keyword>
<proteinExistence type="inferred from homology"/>
<protein>
    <recommendedName>
        <fullName evidence="11">Transporter</fullName>
    </recommendedName>
</protein>
<evidence type="ECO:0000256" key="4">
    <source>
        <dbReference type="ARBA" id="ARBA00022452"/>
    </source>
</evidence>
<dbReference type="KEGG" id="prn:BW723_01880"/>
<comment type="caution">
    <text evidence="9">The sequence shown here is derived from an EMBL/GenBank/DDBJ whole genome shotgun (WGS) entry which is preliminary data.</text>
</comment>
<evidence type="ECO:0000256" key="3">
    <source>
        <dbReference type="ARBA" id="ARBA00022448"/>
    </source>
</evidence>
<comment type="similarity">
    <text evidence="2">Belongs to the outer membrane factor (OMF) (TC 1.B.17) family.</text>
</comment>
<keyword evidence="7" id="KW-0998">Cell outer membrane</keyword>
<organism evidence="9 10">
    <name type="scientific">Polaribacter reichenbachii</name>
    <dbReference type="NCBI Taxonomy" id="996801"/>
    <lineage>
        <taxon>Bacteria</taxon>
        <taxon>Pseudomonadati</taxon>
        <taxon>Bacteroidota</taxon>
        <taxon>Flavobacteriia</taxon>
        <taxon>Flavobacteriales</taxon>
        <taxon>Flavobacteriaceae</taxon>
    </lineage>
</organism>
<accession>A0A1B8TWA1</accession>
<dbReference type="GO" id="GO:0009279">
    <property type="term" value="C:cell outer membrane"/>
    <property type="evidence" value="ECO:0007669"/>
    <property type="project" value="UniProtKB-SubCell"/>
</dbReference>
<evidence type="ECO:0000256" key="5">
    <source>
        <dbReference type="ARBA" id="ARBA00022692"/>
    </source>
</evidence>